<keyword evidence="2" id="KW-1185">Reference proteome</keyword>
<dbReference type="RefSeq" id="WP_328959088.1">
    <property type="nucleotide sequence ID" value="NZ_CP108110.1"/>
</dbReference>
<gene>
    <name evidence="1" type="ORF">OHA16_39445</name>
</gene>
<organism evidence="1 2">
    <name type="scientific">Kitasatospora purpeofusca</name>
    <dbReference type="NCBI Taxonomy" id="67352"/>
    <lineage>
        <taxon>Bacteria</taxon>
        <taxon>Bacillati</taxon>
        <taxon>Actinomycetota</taxon>
        <taxon>Actinomycetes</taxon>
        <taxon>Kitasatosporales</taxon>
        <taxon>Streptomycetaceae</taxon>
        <taxon>Kitasatospora</taxon>
    </lineage>
</organism>
<sequence>MLEQQGFKIDGYRETTDGKVDTVLDASQASSRYLITVETTAGGLLLFRVKTPCLMPLATPGASS</sequence>
<reference evidence="1" key="1">
    <citation type="submission" date="2022-10" db="EMBL/GenBank/DDBJ databases">
        <title>The complete genomes of actinobacterial strains from the NBC collection.</title>
        <authorList>
            <person name="Joergensen T.S."/>
            <person name="Alvarez Arevalo M."/>
            <person name="Sterndorff E.B."/>
            <person name="Faurdal D."/>
            <person name="Vuksanovic O."/>
            <person name="Mourched A.-S."/>
            <person name="Charusanti P."/>
            <person name="Shaw S."/>
            <person name="Blin K."/>
            <person name="Weber T."/>
        </authorList>
    </citation>
    <scope>NUCLEOTIDE SEQUENCE</scope>
    <source>
        <strain evidence="1">NBC_00222</strain>
    </source>
</reference>
<evidence type="ECO:0000313" key="2">
    <source>
        <dbReference type="Proteomes" id="UP001432222"/>
    </source>
</evidence>
<proteinExistence type="predicted"/>
<protein>
    <submittedName>
        <fullName evidence="1">Uncharacterized protein</fullName>
    </submittedName>
</protein>
<dbReference type="EMBL" id="CP108110">
    <property type="protein sequence ID" value="WUQ88543.1"/>
    <property type="molecule type" value="Genomic_DNA"/>
</dbReference>
<accession>A0ABZ1UBJ9</accession>
<evidence type="ECO:0000313" key="1">
    <source>
        <dbReference type="EMBL" id="WUQ88543.1"/>
    </source>
</evidence>
<dbReference type="Proteomes" id="UP001432222">
    <property type="component" value="Chromosome"/>
</dbReference>
<name>A0ABZ1UBJ9_9ACTN</name>